<dbReference type="Proteomes" id="UP000831796">
    <property type="component" value="Chromosome"/>
</dbReference>
<dbReference type="RefSeq" id="WP_244674906.1">
    <property type="nucleotide sequence ID" value="NZ_CP095046.1"/>
</dbReference>
<gene>
    <name evidence="1" type="ORF">MUN79_23240</name>
</gene>
<organism evidence="1 2">
    <name type="scientific">Hymenobacter cellulosilyticus</name>
    <dbReference type="NCBI Taxonomy" id="2932248"/>
    <lineage>
        <taxon>Bacteria</taxon>
        <taxon>Pseudomonadati</taxon>
        <taxon>Bacteroidota</taxon>
        <taxon>Cytophagia</taxon>
        <taxon>Cytophagales</taxon>
        <taxon>Hymenobacteraceae</taxon>
        <taxon>Hymenobacter</taxon>
    </lineage>
</organism>
<dbReference type="SUPFAM" id="SSF52540">
    <property type="entry name" value="P-loop containing nucleoside triphosphate hydrolases"/>
    <property type="match status" value="1"/>
</dbReference>
<dbReference type="InterPro" id="IPR027417">
    <property type="entry name" value="P-loop_NTPase"/>
</dbReference>
<dbReference type="EMBL" id="CP095046">
    <property type="protein sequence ID" value="UOQ71499.1"/>
    <property type="molecule type" value="Genomic_DNA"/>
</dbReference>
<proteinExistence type="predicted"/>
<keyword evidence="2" id="KW-1185">Reference proteome</keyword>
<evidence type="ECO:0000313" key="2">
    <source>
        <dbReference type="Proteomes" id="UP000831796"/>
    </source>
</evidence>
<dbReference type="KEGG" id="hcu:MUN79_23240"/>
<reference evidence="1" key="1">
    <citation type="submission" date="2022-04" db="EMBL/GenBank/DDBJ databases">
        <title>Hymenobacter sp. isolated from the air.</title>
        <authorList>
            <person name="Won M."/>
            <person name="Lee C.-M."/>
            <person name="Woen H.-Y."/>
            <person name="Kwon S.-W."/>
        </authorList>
    </citation>
    <scope>NUCLEOTIDE SEQUENCE</scope>
    <source>
        <strain evidence="1">5116S-3</strain>
    </source>
</reference>
<name>A0A8T9Q7L2_9BACT</name>
<accession>A0A8T9Q7L2</accession>
<sequence length="656" mass="77543">MTNYIDFEEQLIKGFKLQNIINFQEYLLDLNTKFDLLIILDNFETVVNIDNKDEFNRILNLLEFATDYANIIITSRETLGVDFEDVFNLSSMTTDDAVILFEKYYGKIDEDEMLILRSDVLENILNNNPLAIKLVTRNTVKQSILNLKEQLIDSFFEITSTDFDKIYNKNADLNIERTKSIYQSINYSYSKLSSKEKLAFELLHLFPDGIGLSDFKKCFAKNSGSNRISDSELRSLQNKSLVENYDGVLQLQPIVRRFAEFQFSKKSSDVKRKYYNNAYQFNVYLIQYLNDVYTLRDINAVYKMQNLVKNNLSLVLEYIPYIEVADNGVVTNKKQLLSYVNLLSHYVVSESQVNKIRLEIVNLKGYFSDVKYADKLLDANIAKMTYYLENFDTSYVDIVNLLTVEEMGNRKIDTEDDIEKLYKNTASAIHSMEGYTLKYISNQINYNVSEANRSLNDHLFYLGIHDEVKYLPRRFYSFERDYVAKKLDVEVLEKYIENIFSEYHLEVVQCTYVLSKIKSIPMDKIKRLVVTNPYTKGLKELMMAFNEEDNMMKRNNFLQAIKYLYHIKYYYLEALYYYCKYLKKMIDPEFDIVYQKGLDLCVEYRYQYMEFRFKSINSVQSNPYVCSYDYYGQEGLEKFVIDYIKYNSNKAKSARL</sequence>
<evidence type="ECO:0000313" key="1">
    <source>
        <dbReference type="EMBL" id="UOQ71499.1"/>
    </source>
</evidence>
<dbReference type="AlphaFoldDB" id="A0A8T9Q7L2"/>
<protein>
    <submittedName>
        <fullName evidence="1">Uncharacterized protein</fullName>
    </submittedName>
</protein>